<dbReference type="PANTHER" id="PTHR37984:SF5">
    <property type="entry name" value="PROTEIN NYNRIN-LIKE"/>
    <property type="match status" value="1"/>
</dbReference>
<proteinExistence type="predicted"/>
<evidence type="ECO:0000313" key="4">
    <source>
        <dbReference type="Proteomes" id="UP001558613"/>
    </source>
</evidence>
<protein>
    <recommendedName>
        <fullName evidence="2">Integrase catalytic domain-containing protein</fullName>
    </recommendedName>
</protein>
<dbReference type="Pfam" id="PF00665">
    <property type="entry name" value="rve"/>
    <property type="match status" value="1"/>
</dbReference>
<dbReference type="SUPFAM" id="SSF53098">
    <property type="entry name" value="Ribonuclease H-like"/>
    <property type="match status" value="1"/>
</dbReference>
<evidence type="ECO:0000259" key="2">
    <source>
        <dbReference type="PROSITE" id="PS50994"/>
    </source>
</evidence>
<dbReference type="Gene3D" id="3.30.420.10">
    <property type="entry name" value="Ribonuclease H-like superfamily/Ribonuclease H"/>
    <property type="match status" value="2"/>
</dbReference>
<gene>
    <name evidence="3" type="ORF">QQF64_033806</name>
</gene>
<dbReference type="InterPro" id="IPR036397">
    <property type="entry name" value="RNaseH_sf"/>
</dbReference>
<evidence type="ECO:0000313" key="3">
    <source>
        <dbReference type="EMBL" id="KAL1268443.1"/>
    </source>
</evidence>
<comment type="caution">
    <text evidence="3">The sequence shown here is derived from an EMBL/GenBank/DDBJ whole genome shotgun (WGS) entry which is preliminary data.</text>
</comment>
<dbReference type="EMBL" id="JAYMGO010000009">
    <property type="protein sequence ID" value="KAL1268443.1"/>
    <property type="molecule type" value="Genomic_DNA"/>
</dbReference>
<dbReference type="InterPro" id="IPR050951">
    <property type="entry name" value="Retrovirus_Pol_polyprotein"/>
</dbReference>
<reference evidence="3 4" key="1">
    <citation type="submission" date="2023-09" db="EMBL/GenBank/DDBJ databases">
        <authorList>
            <person name="Wang M."/>
        </authorList>
    </citation>
    <scope>NUCLEOTIDE SEQUENCE [LARGE SCALE GENOMIC DNA]</scope>
    <source>
        <strain evidence="3">GT-2023</strain>
        <tissue evidence="3">Liver</tissue>
    </source>
</reference>
<accession>A0ABR3MUX8</accession>
<feature type="domain" description="Integrase catalytic" evidence="2">
    <location>
        <begin position="32"/>
        <end position="118"/>
    </location>
</feature>
<keyword evidence="4" id="KW-1185">Reference proteome</keyword>
<dbReference type="Proteomes" id="UP001558613">
    <property type="component" value="Unassembled WGS sequence"/>
</dbReference>
<organism evidence="3 4">
    <name type="scientific">Cirrhinus molitorella</name>
    <name type="common">mud carp</name>
    <dbReference type="NCBI Taxonomy" id="172907"/>
    <lineage>
        <taxon>Eukaryota</taxon>
        <taxon>Metazoa</taxon>
        <taxon>Chordata</taxon>
        <taxon>Craniata</taxon>
        <taxon>Vertebrata</taxon>
        <taxon>Euteleostomi</taxon>
        <taxon>Actinopterygii</taxon>
        <taxon>Neopterygii</taxon>
        <taxon>Teleostei</taxon>
        <taxon>Ostariophysi</taxon>
        <taxon>Cypriniformes</taxon>
        <taxon>Cyprinidae</taxon>
        <taxon>Labeoninae</taxon>
        <taxon>Labeonini</taxon>
        <taxon>Cirrhinus</taxon>
    </lineage>
</organism>
<evidence type="ECO:0000256" key="1">
    <source>
        <dbReference type="SAM" id="MobiDB-lite"/>
    </source>
</evidence>
<dbReference type="InterPro" id="IPR001584">
    <property type="entry name" value="Integrase_cat-core"/>
</dbReference>
<name>A0ABR3MUX8_9TELE</name>
<feature type="region of interest" description="Disordered" evidence="1">
    <location>
        <begin position="305"/>
        <end position="329"/>
    </location>
</feature>
<dbReference type="InterPro" id="IPR012337">
    <property type="entry name" value="RNaseH-like_sf"/>
</dbReference>
<dbReference type="PANTHER" id="PTHR37984">
    <property type="entry name" value="PROTEIN CBG26694"/>
    <property type="match status" value="1"/>
</dbReference>
<dbReference type="PROSITE" id="PS50994">
    <property type="entry name" value="INTEGRASE"/>
    <property type="match status" value="1"/>
</dbReference>
<sequence>MEQDIRKWVAQCPQCQARRASIKEKAAYTPIIVTEPLELVGMDLIGKLTPTESGHQYICVMVDYFTKWPEAYPLKSKRAAEVTECIVDFFYKFGAPKRLLTDQGTEFVNKTNGLVERLNGTIQRSLTKMVGEKPSSWDQHLKATLFALRTKKQITKFSPFYLMFGREARYPCEVPSDYEVSDEKVEAMVEKEQFCHAFSEHKKCMEAVQRNAEKSQERVLKRKMERGHDDIFVVGDKVLVRNKRQECRKGGKMDPDMLGPFSIVKVDGKSIEVTSEAKGKIIQFNTDHLKKYVEPEPHIPKKWVSSVSVSPTTPSCTQTPSPESSSPTFPTCSKYVPIQCSDKLFQTS</sequence>